<keyword evidence="4" id="KW-0479">Metal-binding</keyword>
<dbReference type="GO" id="GO:0000492">
    <property type="term" value="P:box C/D snoRNP assembly"/>
    <property type="evidence" value="ECO:0007669"/>
    <property type="project" value="TreeGrafter"/>
</dbReference>
<dbReference type="PROSITE" id="PS51083">
    <property type="entry name" value="ZF_HIT"/>
    <property type="match status" value="1"/>
</dbReference>
<reference evidence="15" key="1">
    <citation type="submission" date="2021-01" db="EMBL/GenBank/DDBJ databases">
        <title>Adiantum capillus-veneris genome.</title>
        <authorList>
            <person name="Fang Y."/>
            <person name="Liao Q."/>
        </authorList>
    </citation>
    <scope>NUCLEOTIDE SEQUENCE</scope>
    <source>
        <strain evidence="15">H3</strain>
        <tissue evidence="15">Leaf</tissue>
    </source>
</reference>
<dbReference type="SUPFAM" id="SSF144232">
    <property type="entry name" value="HIT/MYND zinc finger-like"/>
    <property type="match status" value="1"/>
</dbReference>
<comment type="function">
    <text evidence="8">Required for box C/D snoRNAs accumulation involved in snoRNA processing, snoRNA transport to the nucleolus and ribosome biogenesis.</text>
</comment>
<dbReference type="Gene3D" id="3.30.60.190">
    <property type="match status" value="1"/>
</dbReference>
<evidence type="ECO:0000256" key="1">
    <source>
        <dbReference type="ARBA" id="ARBA00022499"/>
    </source>
</evidence>
<keyword evidence="6" id="KW-0862">Zinc</keyword>
<evidence type="ECO:0000256" key="2">
    <source>
        <dbReference type="ARBA" id="ARBA00022517"/>
    </source>
</evidence>
<proteinExistence type="inferred from homology"/>
<accession>A0A9D4V337</accession>
<evidence type="ECO:0000256" key="11">
    <source>
        <dbReference type="ARBA" id="ARBA00068630"/>
    </source>
</evidence>
<evidence type="ECO:0000313" key="16">
    <source>
        <dbReference type="Proteomes" id="UP000886520"/>
    </source>
</evidence>
<dbReference type="InterPro" id="IPR051639">
    <property type="entry name" value="BCD1"/>
</dbReference>
<keyword evidence="7" id="KW-0832">Ubl conjugation</keyword>
<dbReference type="PANTHER" id="PTHR13483">
    <property type="entry name" value="BOX C_D SNORNA PROTEIN 1-RELATED"/>
    <property type="match status" value="1"/>
</dbReference>
<keyword evidence="2" id="KW-0690">Ribosome biogenesis</keyword>
<evidence type="ECO:0000256" key="5">
    <source>
        <dbReference type="ARBA" id="ARBA00022771"/>
    </source>
</evidence>
<dbReference type="Proteomes" id="UP000886520">
    <property type="component" value="Chromosome 6"/>
</dbReference>
<dbReference type="Pfam" id="PF04438">
    <property type="entry name" value="zf-HIT"/>
    <property type="match status" value="1"/>
</dbReference>
<evidence type="ECO:0000259" key="14">
    <source>
        <dbReference type="PROSITE" id="PS51083"/>
    </source>
</evidence>
<evidence type="ECO:0000256" key="3">
    <source>
        <dbReference type="ARBA" id="ARBA00022553"/>
    </source>
</evidence>
<dbReference type="GO" id="GO:0008270">
    <property type="term" value="F:zinc ion binding"/>
    <property type="evidence" value="ECO:0007669"/>
    <property type="project" value="UniProtKB-UniRule"/>
</dbReference>
<dbReference type="PANTHER" id="PTHR13483:SF3">
    <property type="entry name" value="BOX C_D SNORNA PROTEIN 1"/>
    <property type="match status" value="1"/>
</dbReference>
<dbReference type="AlphaFoldDB" id="A0A9D4V337"/>
<sequence length="306" mass="35553">MAEEAEERDGEKRAMAVGTVKCEECKKEVAKYKCPACFLRSCSLPCIRAHKERTSCSGKRDRTAFVPMDSFDDSQLLSDYQLLEEILRQSESARRFRAPFNTRKLEPYERLSILKREARRRRINLVILPRGMTKRVDNSTRYCKRRKCIFWRVEWHFHSTDFVLISSSADENESLAKVLERQLGSDGKLRADLVRKIRKFCMRPIEAMRLLVPKQMCRGKQTTYVELDPSEPLGAQLDRMTIIEYPIILVVSPDDDTKFTIIEDRRSKTAPMEVDAVTEKLLEDASVTEGVPYREEEIEEGEIVDD</sequence>
<evidence type="ECO:0000256" key="6">
    <source>
        <dbReference type="ARBA" id="ARBA00022833"/>
    </source>
</evidence>
<evidence type="ECO:0000256" key="12">
    <source>
        <dbReference type="ARBA" id="ARBA00077531"/>
    </source>
</evidence>
<comment type="caution">
    <text evidence="15">The sequence shown here is derived from an EMBL/GenBank/DDBJ whole genome shotgun (WGS) entry which is preliminary data.</text>
</comment>
<dbReference type="FunFam" id="3.30.60.190:FF:000001">
    <property type="entry name" value="box C/D snoRNA protein 1"/>
    <property type="match status" value="1"/>
</dbReference>
<name>A0A9D4V337_ADICA</name>
<evidence type="ECO:0000313" key="15">
    <source>
        <dbReference type="EMBL" id="KAI5078679.1"/>
    </source>
</evidence>
<gene>
    <name evidence="15" type="ORF">GOP47_0006350</name>
</gene>
<comment type="subunit">
    <text evidence="10">Interacts with FBL, SNU13, NOP58, NUFIP1, RUVBL1, RUVBL2 and TAF9. Interacts (via HIT-type zinc finger) with the RUVBL1/RUVBL2 complex in the presence of ADP.</text>
</comment>
<comment type="similarity">
    <text evidence="9">Belongs to the BCD1 family.</text>
</comment>
<dbReference type="GO" id="GO:0005634">
    <property type="term" value="C:nucleus"/>
    <property type="evidence" value="ECO:0007669"/>
    <property type="project" value="TreeGrafter"/>
</dbReference>
<evidence type="ECO:0000256" key="13">
    <source>
        <dbReference type="PROSITE-ProRule" id="PRU00453"/>
    </source>
</evidence>
<keyword evidence="3" id="KW-0597">Phosphoprotein</keyword>
<evidence type="ECO:0000256" key="4">
    <source>
        <dbReference type="ARBA" id="ARBA00022723"/>
    </source>
</evidence>
<organism evidence="15 16">
    <name type="scientific">Adiantum capillus-veneris</name>
    <name type="common">Maidenhair fern</name>
    <dbReference type="NCBI Taxonomy" id="13818"/>
    <lineage>
        <taxon>Eukaryota</taxon>
        <taxon>Viridiplantae</taxon>
        <taxon>Streptophyta</taxon>
        <taxon>Embryophyta</taxon>
        <taxon>Tracheophyta</taxon>
        <taxon>Polypodiopsida</taxon>
        <taxon>Polypodiidae</taxon>
        <taxon>Polypodiales</taxon>
        <taxon>Pteridineae</taxon>
        <taxon>Pteridaceae</taxon>
        <taxon>Vittarioideae</taxon>
        <taxon>Adiantum</taxon>
    </lineage>
</organism>
<protein>
    <recommendedName>
        <fullName evidence="11">Box C/D snoRNA protein 1</fullName>
    </recommendedName>
    <alternativeName>
        <fullName evidence="12">Zinc finger HIT domain-containing protein 6</fullName>
    </alternativeName>
</protein>
<keyword evidence="1" id="KW-1017">Isopeptide bond</keyword>
<dbReference type="Pfam" id="PF25790">
    <property type="entry name" value="BCD1"/>
    <property type="match status" value="1"/>
</dbReference>
<keyword evidence="5 13" id="KW-0863">Zinc-finger</keyword>
<dbReference type="GO" id="GO:0000463">
    <property type="term" value="P:maturation of LSU-rRNA from tricistronic rRNA transcript (SSU-rRNA, 5.8S rRNA, LSU-rRNA)"/>
    <property type="evidence" value="ECO:0007669"/>
    <property type="project" value="TreeGrafter"/>
</dbReference>
<dbReference type="CDD" id="cd23023">
    <property type="entry name" value="zf-HIT_BCD1"/>
    <property type="match status" value="1"/>
</dbReference>
<feature type="domain" description="HIT-type" evidence="14">
    <location>
        <begin position="22"/>
        <end position="56"/>
    </location>
</feature>
<evidence type="ECO:0000256" key="8">
    <source>
        <dbReference type="ARBA" id="ARBA00049598"/>
    </source>
</evidence>
<evidence type="ECO:0000256" key="9">
    <source>
        <dbReference type="ARBA" id="ARBA00049654"/>
    </source>
</evidence>
<evidence type="ECO:0000256" key="10">
    <source>
        <dbReference type="ARBA" id="ARBA00061949"/>
    </source>
</evidence>
<dbReference type="GO" id="GO:0048254">
    <property type="term" value="P:snoRNA localization"/>
    <property type="evidence" value="ECO:0007669"/>
    <property type="project" value="TreeGrafter"/>
</dbReference>
<dbReference type="InterPro" id="IPR007529">
    <property type="entry name" value="Znf_HIT"/>
</dbReference>
<dbReference type="OrthoDB" id="272357at2759"/>
<evidence type="ECO:0000256" key="7">
    <source>
        <dbReference type="ARBA" id="ARBA00022843"/>
    </source>
</evidence>
<dbReference type="GO" id="GO:0070761">
    <property type="term" value="C:pre-snoRNP complex"/>
    <property type="evidence" value="ECO:0007669"/>
    <property type="project" value="TreeGrafter"/>
</dbReference>
<keyword evidence="16" id="KW-1185">Reference proteome</keyword>
<dbReference type="EMBL" id="JABFUD020000006">
    <property type="protein sequence ID" value="KAI5078679.1"/>
    <property type="molecule type" value="Genomic_DNA"/>
</dbReference>
<dbReference type="InterPro" id="IPR057721">
    <property type="entry name" value="BCD1_alpha/beta"/>
</dbReference>